<evidence type="ECO:0000256" key="1">
    <source>
        <dbReference type="ARBA" id="ARBA00022450"/>
    </source>
</evidence>
<dbReference type="FunFam" id="3.40.50.980:FF:000001">
    <property type="entry name" value="Non-ribosomal peptide synthetase"/>
    <property type="match status" value="2"/>
</dbReference>
<dbReference type="InterPro" id="IPR009081">
    <property type="entry name" value="PP-bd_ACP"/>
</dbReference>
<dbReference type="GO" id="GO:0043041">
    <property type="term" value="P:amino acid activation for nonribosomal peptide biosynthetic process"/>
    <property type="evidence" value="ECO:0007669"/>
    <property type="project" value="TreeGrafter"/>
</dbReference>
<evidence type="ECO:0000313" key="7">
    <source>
        <dbReference type="Proteomes" id="UP000226031"/>
    </source>
</evidence>
<keyword evidence="2" id="KW-0597">Phosphoprotein</keyword>
<dbReference type="SUPFAM" id="SSF52777">
    <property type="entry name" value="CoA-dependent acyltransferases"/>
    <property type="match status" value="6"/>
</dbReference>
<comment type="caution">
    <text evidence="6">The sequence shown here is derived from an EMBL/GenBank/DDBJ whole genome shotgun (WGS) entry which is preliminary data.</text>
</comment>
<evidence type="ECO:0000313" key="6">
    <source>
        <dbReference type="EMBL" id="PGH33545.1"/>
    </source>
</evidence>
<dbReference type="Gene3D" id="3.40.50.12780">
    <property type="entry name" value="N-terminal domain of ligase-like"/>
    <property type="match status" value="2"/>
</dbReference>
<dbReference type="InterPro" id="IPR000873">
    <property type="entry name" value="AMP-dep_synth/lig_dom"/>
</dbReference>
<gene>
    <name evidence="6" type="ORF">GX50_03617</name>
</gene>
<feature type="domain" description="Carrier" evidence="5">
    <location>
        <begin position="1945"/>
        <end position="2021"/>
    </location>
</feature>
<dbReference type="FunFam" id="3.30.300.30:FF:000015">
    <property type="entry name" value="Nonribosomal peptide synthase SidD"/>
    <property type="match status" value="1"/>
</dbReference>
<reference evidence="6 7" key="1">
    <citation type="submission" date="2017-10" db="EMBL/GenBank/DDBJ databases">
        <title>Comparative genomics in systemic dimorphic fungi from Ajellomycetaceae.</title>
        <authorList>
            <person name="Munoz J.F."/>
            <person name="Mcewen J.G."/>
            <person name="Clay O.K."/>
            <person name="Cuomo C.A."/>
        </authorList>
    </citation>
    <scope>NUCLEOTIDE SEQUENCE [LARGE SCALE GENOMIC DNA]</scope>
    <source>
        <strain evidence="6 7">UAMH4076</strain>
    </source>
</reference>
<dbReference type="Gene3D" id="1.10.1200.10">
    <property type="entry name" value="ACP-like"/>
    <property type="match status" value="2"/>
</dbReference>
<dbReference type="SUPFAM" id="SSF56801">
    <property type="entry name" value="Acetyl-CoA synthetase-like"/>
    <property type="match status" value="2"/>
</dbReference>
<protein>
    <recommendedName>
        <fullName evidence="5">Carrier domain-containing protein</fullName>
    </recommendedName>
</protein>
<dbReference type="CDD" id="cd05918">
    <property type="entry name" value="A_NRPS_SidN3_like"/>
    <property type="match status" value="2"/>
</dbReference>
<keyword evidence="3" id="KW-0436">Ligase</keyword>
<name>A0A2B7ZIU3_9EURO</name>
<dbReference type="NCBIfam" id="TIGR01733">
    <property type="entry name" value="AA-adenyl-dom"/>
    <property type="match status" value="2"/>
</dbReference>
<evidence type="ECO:0000256" key="4">
    <source>
        <dbReference type="SAM" id="MobiDB-lite"/>
    </source>
</evidence>
<dbReference type="EMBL" id="PDND01000060">
    <property type="protein sequence ID" value="PGH33545.1"/>
    <property type="molecule type" value="Genomic_DNA"/>
</dbReference>
<feature type="domain" description="Carrier" evidence="5">
    <location>
        <begin position="912"/>
        <end position="991"/>
    </location>
</feature>
<dbReference type="STRING" id="73230.A0A2B7ZIU3"/>
<dbReference type="Pfam" id="PF00668">
    <property type="entry name" value="Condensation"/>
    <property type="match status" value="3"/>
</dbReference>
<dbReference type="InterPro" id="IPR001242">
    <property type="entry name" value="Condensation_dom"/>
</dbReference>
<keyword evidence="7" id="KW-1185">Reference proteome</keyword>
<dbReference type="PROSITE" id="PS50075">
    <property type="entry name" value="CARRIER"/>
    <property type="match status" value="2"/>
</dbReference>
<dbReference type="GO" id="GO:0031177">
    <property type="term" value="F:phosphopantetheine binding"/>
    <property type="evidence" value="ECO:0007669"/>
    <property type="project" value="TreeGrafter"/>
</dbReference>
<dbReference type="GO" id="GO:0005737">
    <property type="term" value="C:cytoplasm"/>
    <property type="evidence" value="ECO:0007669"/>
    <property type="project" value="TreeGrafter"/>
</dbReference>
<dbReference type="InterPro" id="IPR042099">
    <property type="entry name" value="ANL_N_sf"/>
</dbReference>
<sequence length="2488" mass="277570">MAISELHEEIQSTEQQRKYLSRNPPEKQPVYTLRWDTRQLCPSIDRLVYTWQAVASHNPVLRTSIKPGGTEQEPRLVVLRRAASIHIQGISDNGASKATSMKTAELTAIINDTGLTLRLRIFRVLVDRKSLALICRDFDLFYHGLSCEPHDHFKYYISHITERDDQSALSYWRNLMNGAVTSLSYGFPTNTSGRRNTFTSGLPETLVRSIYHFLGTHSVPVRDFVHAIWSLVQYRHTAATDGTAVFAVTGRDTSVPGYDTIVGHAELCYPLKLVIENDLSLLSWIGQVSKIDQQASRNAFIGYNKIQSQILPVQPQVRFVVSEGLDIIEEGDDDIPFPLTISIDLERHLVNMHYYSETSDDHNLQVIFGHFIAVVKEAVRNPTIPLSDIDIVPKEEKELLLRCSQPVTSPATGLIHELFERQAELNPHHECLNFEGQWAFTYEELNKLSNQVARQLGCRQGEYVPVCMDRSPALIVSILAILKTGAAYVILDPESPVERNSFIVTDVQAPFVITDQNLAVNFANPCLIVDLMNRAPNFDDSNLGVVQEATDICYVIYTSGSTGKPKGVLLEHKSAYTGLMAFPTLPNLRQLLFHNPIFSAAQRSIFSTLKQGGCLCLARKENLTVRITEMINSMHVNVIDVTPSTATLIDQTHVPTLRRMTVAGELINPALLPVWIGKLELLNAYGLSEVTQINWRHVMHPKQNPQNIGRPVDSTRSYVLVPGTTRLAAILEPGELCLGGHQLARSYLNRPEKTRESFIQNPFGPGRLYRTGDMVVTHSDGSIEMIGRIDFQVKINGQRVEPGEVNCFIQEHPDVFDSWTVSATMGNQKSLVAVVVPRDEREWSTLVQNLQKILRTCVPSYMVPAYWWKRSHLPLNVNGKVDVPLLSSLVQAIPPEELLVNSISSSQNVGRRPLTPVESSLRRIWAEVLSLPETSINLEDSFLNLGGSSLSAIIAASRASKELIDVKVYDIMLQNNLLEVASTCKRIQNLAVRIQAFSLLPKSYIAPNGIEDAWPVTASQEPLIADIMLAGTKYVYDRVVTLKNTSISEVKAALKTLLESDSFLRSTFTPYGKTYLQTIPKEAQLPWQELDMTLAEYLEKRPVTITMGGSFFKVTVLATGELIFTMHHALFDFWSNRFVFDDLSNLIRTRPVDSRPQYNQFVQYLAQKDKISSQEYWRSYLKDSESSRLGHTPGPNNVTTMSLTTPVHSTSKAIGVSVGSILYASWALVLSYILGNSEVIFGITLFGRDVPIQDILLMKGPTVVQVPLRVKISKSSTIGKIAKDIHRQIQSIADHAHYGLRNILHIAGQPASFFDTSVNFLVKPPSSDADDTFTFVSEEQPGFTEYMKLEARDPDLRIISLSSTLDPAFALRILSGLTSVLDAFFFDAQALVGDLNLVSILEPTSEALALKPQHNNYQFAHSLFEHRVAHSGANPALEDENGNTLSYAQLNERANRLAGFLRSKAIHPEDVVPICLDKSINMVIAIIGVFKAGAAFCALDPTSQPARNQYIVKKVRAKLIVADITSSSSMKNFDCEHVVLDQLDLSLFSGENIVTPTLSPENLAYVIFTSGSTGDPKGVLVTHSNVFHATKGLVEATGANYSWKSLWALNYIFDGSYSDLFTVLAAGGTLCVVSQSKVFSNLAGFINDFGVTHLSLTPTIVKQLLKPSDVPRLEMLNVGGEPLVPEILEMWATRIPVYNNYGPTEGTITMTTAVVEPTSTINNIGTALSTAIVSILEFDSQTLVPLGEVGELCLSGPQVARGYLDNPDATQAAFFIGKDGSPTYRTGDAARQLLDGRFELFGRRDNQVKVNGHRIELGEVENAILKTDMLNSCVVLAAKLHGKTQLVAVCQPLSDVSSDIERDTTPLLPPSEAYPFQELQTRLVTLARYMIPATWLPFAYLPLLPSGKTNRKEILRLVESMEDSLVASYQDPQSTAVNGVSDHSVPETSEERLLQNVWGSIFSCNPDSVGTTSSFYSLGGDSIAAINLVSECRKLGYELSVADVLSFPSIKEQARIIKPLPVTNGDRSSSPDLYMLKVEDDIYTTLHEFGVDRNDIEAIYPCVPGQVEFLTQGHTDHQFWQLQTVRRVPSDFDVPRWLELVRMLTARNAILRAMFVKSVKNEEPPKWVQVILKDAVLDLETICYDTSKERERIIDALWDGRFKVGKPFIQYRILRSTEDGTLDLYIKMDHAMYDGTLLRIFDDQFIPMAKNEEPPKPTEFTELIKYCSTSDTEKMLKFWVNLLEGNKFDYPNQSLEPKVGRMLFRPFGIEVNDFAHGTGITVPIVFQAAWGLLLAFLSNSLDVTYDNLLTGRNVNLDNPQLINGNCANFLPFRTRFQKEKSLRNLLHDTQMLFWETTENGMVGLTDIYNALGVDRSRNGAKTMFCFQPFDPPPKTLDAHMRWIVMGVSQNRMFFNYALMCEVFKSPTGYKTKFQYDPRLIDESAAAKAADKFVSIFNFILGCTEATSIGNLYDKLESDFGGRPSVQLE</sequence>
<dbReference type="Gene3D" id="3.30.559.30">
    <property type="entry name" value="Nonribosomal peptide synthetase, condensation domain"/>
    <property type="match status" value="3"/>
</dbReference>
<dbReference type="Proteomes" id="UP000226031">
    <property type="component" value="Unassembled WGS sequence"/>
</dbReference>
<dbReference type="Gene3D" id="3.30.559.10">
    <property type="entry name" value="Chloramphenicol acetyltransferase-like domain"/>
    <property type="match status" value="3"/>
</dbReference>
<dbReference type="PANTHER" id="PTHR45527">
    <property type="entry name" value="NONRIBOSOMAL PEPTIDE SYNTHETASE"/>
    <property type="match status" value="1"/>
</dbReference>
<dbReference type="Pfam" id="PF00550">
    <property type="entry name" value="PP-binding"/>
    <property type="match status" value="2"/>
</dbReference>
<accession>A0A2B7ZIU3</accession>
<organism evidence="6 7">
    <name type="scientific">[Emmonsia] crescens</name>
    <dbReference type="NCBI Taxonomy" id="73230"/>
    <lineage>
        <taxon>Eukaryota</taxon>
        <taxon>Fungi</taxon>
        <taxon>Dikarya</taxon>
        <taxon>Ascomycota</taxon>
        <taxon>Pezizomycotina</taxon>
        <taxon>Eurotiomycetes</taxon>
        <taxon>Eurotiomycetidae</taxon>
        <taxon>Onygenales</taxon>
        <taxon>Ajellomycetaceae</taxon>
        <taxon>Emergomyces</taxon>
    </lineage>
</organism>
<dbReference type="PANTHER" id="PTHR45527:SF1">
    <property type="entry name" value="FATTY ACID SYNTHASE"/>
    <property type="match status" value="1"/>
</dbReference>
<dbReference type="VEuPathDB" id="FungiDB:EMCG_08634"/>
<dbReference type="SUPFAM" id="SSF47336">
    <property type="entry name" value="ACP-like"/>
    <property type="match status" value="2"/>
</dbReference>
<dbReference type="InterPro" id="IPR036736">
    <property type="entry name" value="ACP-like_sf"/>
</dbReference>
<dbReference type="InterPro" id="IPR020845">
    <property type="entry name" value="AMP-binding_CS"/>
</dbReference>
<dbReference type="Gene3D" id="3.30.300.30">
    <property type="match status" value="2"/>
</dbReference>
<dbReference type="InterPro" id="IPR010071">
    <property type="entry name" value="AA_adenyl_dom"/>
</dbReference>
<dbReference type="PROSITE" id="PS00455">
    <property type="entry name" value="AMP_BINDING"/>
    <property type="match status" value="2"/>
</dbReference>
<proteinExistence type="predicted"/>
<feature type="compositionally biased region" description="Basic and acidic residues" evidence="4">
    <location>
        <begin position="1"/>
        <end position="10"/>
    </location>
</feature>
<dbReference type="GO" id="GO:0016874">
    <property type="term" value="F:ligase activity"/>
    <property type="evidence" value="ECO:0007669"/>
    <property type="project" value="UniProtKB-KW"/>
</dbReference>
<evidence type="ECO:0000256" key="3">
    <source>
        <dbReference type="ARBA" id="ARBA00022598"/>
    </source>
</evidence>
<keyword evidence="1" id="KW-0596">Phosphopantetheine</keyword>
<evidence type="ECO:0000259" key="5">
    <source>
        <dbReference type="PROSITE" id="PS50075"/>
    </source>
</evidence>
<evidence type="ECO:0000256" key="2">
    <source>
        <dbReference type="ARBA" id="ARBA00022553"/>
    </source>
</evidence>
<dbReference type="GO" id="GO:0044550">
    <property type="term" value="P:secondary metabolite biosynthetic process"/>
    <property type="evidence" value="ECO:0007669"/>
    <property type="project" value="TreeGrafter"/>
</dbReference>
<dbReference type="InterPro" id="IPR023213">
    <property type="entry name" value="CAT-like_dom_sf"/>
</dbReference>
<dbReference type="InterPro" id="IPR045851">
    <property type="entry name" value="AMP-bd_C_sf"/>
</dbReference>
<dbReference type="Pfam" id="PF00501">
    <property type="entry name" value="AMP-binding"/>
    <property type="match status" value="2"/>
</dbReference>
<feature type="region of interest" description="Disordered" evidence="4">
    <location>
        <begin position="1"/>
        <end position="25"/>
    </location>
</feature>